<dbReference type="GO" id="GO:0005737">
    <property type="term" value="C:cytoplasm"/>
    <property type="evidence" value="ECO:0007669"/>
    <property type="project" value="TreeGrafter"/>
</dbReference>
<dbReference type="GO" id="GO:0051879">
    <property type="term" value="F:Hsp90 protein binding"/>
    <property type="evidence" value="ECO:0007669"/>
    <property type="project" value="TreeGrafter"/>
</dbReference>
<feature type="compositionally biased region" description="Acidic residues" evidence="5">
    <location>
        <begin position="16"/>
        <end position="33"/>
    </location>
</feature>
<name>A0A0P6GUE5_9CRUS</name>
<comment type="catalytic activity">
    <reaction evidence="4">
        <text>[protein]-peptidylproline (omega=180) = [protein]-peptidylproline (omega=0)</text>
        <dbReference type="Rhea" id="RHEA:16237"/>
        <dbReference type="Rhea" id="RHEA-COMP:10747"/>
        <dbReference type="Rhea" id="RHEA-COMP:10748"/>
        <dbReference type="ChEBI" id="CHEBI:83833"/>
        <dbReference type="ChEBI" id="CHEBI:83834"/>
        <dbReference type="EC" id="5.2.1.8"/>
    </reaction>
</comment>
<comment type="similarity">
    <text evidence="1">Belongs to the FKBP6 family.</text>
</comment>
<dbReference type="InterPro" id="IPR046357">
    <property type="entry name" value="PPIase_dom_sf"/>
</dbReference>
<protein>
    <recommendedName>
        <fullName evidence="4">peptidylprolyl isomerase</fullName>
        <ecNumber evidence="4">5.2.1.8</ecNumber>
    </recommendedName>
</protein>
<dbReference type="OrthoDB" id="8116123at2759"/>
<proteinExistence type="inferred from homology"/>
<dbReference type="Gene3D" id="1.25.40.10">
    <property type="entry name" value="Tetratricopeptide repeat domain"/>
    <property type="match status" value="1"/>
</dbReference>
<dbReference type="Gene3D" id="3.30.1370.50">
    <property type="entry name" value="R3H-like domain"/>
    <property type="match status" value="1"/>
</dbReference>
<evidence type="ECO:0000313" key="7">
    <source>
        <dbReference type="EMBL" id="JAN55858.1"/>
    </source>
</evidence>
<dbReference type="InterPro" id="IPR001179">
    <property type="entry name" value="PPIase_FKBP_dom"/>
</dbReference>
<accession>A0A0P6GUE5</accession>
<dbReference type="InterPro" id="IPR019734">
    <property type="entry name" value="TPR_rpt"/>
</dbReference>
<dbReference type="Pfam" id="PF13181">
    <property type="entry name" value="TPR_8"/>
    <property type="match status" value="2"/>
</dbReference>
<keyword evidence="4 7" id="KW-0413">Isomerase</keyword>
<dbReference type="SUPFAM" id="SSF48452">
    <property type="entry name" value="TPR-like"/>
    <property type="match status" value="1"/>
</dbReference>
<dbReference type="Pfam" id="PF00254">
    <property type="entry name" value="FKBP_C"/>
    <property type="match status" value="1"/>
</dbReference>
<dbReference type="GO" id="GO:0003755">
    <property type="term" value="F:peptidyl-prolyl cis-trans isomerase activity"/>
    <property type="evidence" value="ECO:0007669"/>
    <property type="project" value="UniProtKB-KW"/>
</dbReference>
<dbReference type="GO" id="GO:0003676">
    <property type="term" value="F:nucleic acid binding"/>
    <property type="evidence" value="ECO:0007669"/>
    <property type="project" value="InterPro"/>
</dbReference>
<dbReference type="InterPro" id="IPR036867">
    <property type="entry name" value="R3H_dom_sf"/>
</dbReference>
<dbReference type="PANTHER" id="PTHR46674">
    <property type="entry name" value="INACTIVE PEPTIDYL-PROLYL CIS-TRANS ISOMERASE FKBP6"/>
    <property type="match status" value="1"/>
</dbReference>
<evidence type="ECO:0000259" key="6">
    <source>
        <dbReference type="PROSITE" id="PS50059"/>
    </source>
</evidence>
<dbReference type="EMBL" id="GDIQ01076388">
    <property type="protein sequence ID" value="JAN18349.1"/>
    <property type="molecule type" value="Transcribed_RNA"/>
</dbReference>
<keyword evidence="4" id="KW-0697">Rotamase</keyword>
<dbReference type="PANTHER" id="PTHR46674:SF1">
    <property type="entry name" value="INACTIVE PEPTIDYL-PROLYL CIS-TRANS ISOMERASE FKBP6"/>
    <property type="match status" value="1"/>
</dbReference>
<evidence type="ECO:0000256" key="4">
    <source>
        <dbReference type="PROSITE-ProRule" id="PRU00277"/>
    </source>
</evidence>
<keyword evidence="3" id="KW-0802">TPR repeat</keyword>
<dbReference type="GO" id="GO:0007283">
    <property type="term" value="P:spermatogenesis"/>
    <property type="evidence" value="ECO:0007669"/>
    <property type="project" value="TreeGrafter"/>
</dbReference>
<organism evidence="7">
    <name type="scientific">Daphnia magna</name>
    <dbReference type="NCBI Taxonomy" id="35525"/>
    <lineage>
        <taxon>Eukaryota</taxon>
        <taxon>Metazoa</taxon>
        <taxon>Ecdysozoa</taxon>
        <taxon>Arthropoda</taxon>
        <taxon>Crustacea</taxon>
        <taxon>Branchiopoda</taxon>
        <taxon>Diplostraca</taxon>
        <taxon>Cladocera</taxon>
        <taxon>Anomopoda</taxon>
        <taxon>Daphniidae</taxon>
        <taxon>Daphnia</taxon>
    </lineage>
</organism>
<sequence>MDECSTAANEAKIIEFEDNGEVSDDVVSDSENEDDEIPMMFKQSVLKNKSIFEKQLLESTEIDPSEIFEMKAKQEVDGESKELSMKMDQQILEYFGGDEDEENKLLKLSSQMTPLPGIEGIFKKLGQAGDGGYPPIDSIVTIHYNGYLQDEVSNEIVSFDSSFLRGKPKSFMRGQGSVIEGLDLAVGSMKQKEQSEFIMCPDLAWGEKGCPPRIPANAYIYFKIDLVEWVDSSAAEAFGKLPIQMRKRLPFQQVLEAAKSEKRKGTAHFEKQNFHMAMKCYRRALGWIEDHSYADDKDESLGQKLRLTLHLDLALVNLKINKPKKTCIYAADALELEPENPKALYRLGLAKEKLGDFESARRNLLLAKNICPKDPSIARALLALNEKVKKEKYVETELCRKMLGSTTIRETPIASPTDESHKSIRRLLANFINNPSEKQLEFPQGLSQNERNFLEEEANRLHLKFAMKPLMKGESICTVFKSA</sequence>
<dbReference type="EMBL" id="GDIQ01038879">
    <property type="protein sequence ID" value="JAN55858.1"/>
    <property type="molecule type" value="Transcribed_RNA"/>
</dbReference>
<feature type="domain" description="PPIase FKBP-type" evidence="6">
    <location>
        <begin position="137"/>
        <end position="230"/>
    </location>
</feature>
<dbReference type="EC" id="5.2.1.8" evidence="4"/>
<dbReference type="InterPro" id="IPR011990">
    <property type="entry name" value="TPR-like_helical_dom_sf"/>
</dbReference>
<evidence type="ECO:0000256" key="5">
    <source>
        <dbReference type="SAM" id="MobiDB-lite"/>
    </source>
</evidence>
<dbReference type="SUPFAM" id="SSF54534">
    <property type="entry name" value="FKBP-like"/>
    <property type="match status" value="1"/>
</dbReference>
<dbReference type="AlphaFoldDB" id="A0A0P6GUE5"/>
<dbReference type="PROSITE" id="PS50059">
    <property type="entry name" value="FKBP_PPIASE"/>
    <property type="match status" value="1"/>
</dbReference>
<evidence type="ECO:0000256" key="1">
    <source>
        <dbReference type="ARBA" id="ARBA00009648"/>
    </source>
</evidence>
<keyword evidence="2" id="KW-0677">Repeat</keyword>
<feature type="region of interest" description="Disordered" evidence="5">
    <location>
        <begin position="1"/>
        <end position="33"/>
    </location>
</feature>
<dbReference type="GO" id="GO:0034587">
    <property type="term" value="P:piRNA processing"/>
    <property type="evidence" value="ECO:0007669"/>
    <property type="project" value="TreeGrafter"/>
</dbReference>
<evidence type="ECO:0000256" key="2">
    <source>
        <dbReference type="ARBA" id="ARBA00022737"/>
    </source>
</evidence>
<evidence type="ECO:0000256" key="3">
    <source>
        <dbReference type="ARBA" id="ARBA00022803"/>
    </source>
</evidence>
<dbReference type="Gene3D" id="3.10.50.40">
    <property type="match status" value="1"/>
</dbReference>
<dbReference type="SMART" id="SM00028">
    <property type="entry name" value="TPR"/>
    <property type="match status" value="3"/>
</dbReference>
<reference evidence="7" key="1">
    <citation type="submission" date="2015-10" db="EMBL/GenBank/DDBJ databases">
        <title>EvidentialGene: Evidence-directed Construction of Complete mRNA Transcriptomes without Genomes.</title>
        <authorList>
            <person name="Gilbert D.G."/>
        </authorList>
    </citation>
    <scope>NUCLEOTIDE SEQUENCE</scope>
</reference>
<dbReference type="InterPro" id="IPR042282">
    <property type="entry name" value="FKBP6/shu"/>
</dbReference>